<dbReference type="EMBL" id="WBZC01000006">
    <property type="protein sequence ID" value="KAB3537898.1"/>
    <property type="molecule type" value="Genomic_DNA"/>
</dbReference>
<evidence type="ECO:0008006" key="4">
    <source>
        <dbReference type="Google" id="ProtNLM"/>
    </source>
</evidence>
<evidence type="ECO:0000313" key="3">
    <source>
        <dbReference type="Proteomes" id="UP000432715"/>
    </source>
</evidence>
<evidence type="ECO:0000313" key="2">
    <source>
        <dbReference type="EMBL" id="KAB3537898.1"/>
    </source>
</evidence>
<feature type="transmembrane region" description="Helical" evidence="1">
    <location>
        <begin position="250"/>
        <end position="268"/>
    </location>
</feature>
<evidence type="ECO:0000256" key="1">
    <source>
        <dbReference type="SAM" id="Phobius"/>
    </source>
</evidence>
<dbReference type="OrthoDB" id="9780661at2"/>
<comment type="caution">
    <text evidence="2">The sequence shown here is derived from an EMBL/GenBank/DDBJ whole genome shotgun (WGS) entry which is preliminary data.</text>
</comment>
<keyword evidence="3" id="KW-1185">Reference proteome</keyword>
<keyword evidence="1" id="KW-0812">Transmembrane</keyword>
<name>A0A6I0FHL0_9FIRM</name>
<feature type="transmembrane region" description="Helical" evidence="1">
    <location>
        <begin position="79"/>
        <end position="98"/>
    </location>
</feature>
<feature type="transmembrane region" description="Helical" evidence="1">
    <location>
        <begin position="6"/>
        <end position="28"/>
    </location>
</feature>
<proteinExistence type="predicted"/>
<feature type="transmembrane region" description="Helical" evidence="1">
    <location>
        <begin position="280"/>
        <end position="300"/>
    </location>
</feature>
<accession>A0A6I0FHL0</accession>
<dbReference type="AlphaFoldDB" id="A0A6I0FHL0"/>
<dbReference type="Proteomes" id="UP000432715">
    <property type="component" value="Unassembled WGS sequence"/>
</dbReference>
<sequence length="310" mass="35485">MNNLIMIAFILMVAGLMVLLDISPIEIFNHLKSYRHKKSRVSIRQKVLNVTQKKKSKGIKRLLGETKEVLAMTGRENSFYFITTLSLILSVVGMAFALLMNNKLMMPILGVGFALMPFWYVKLISTKWKNELNGELETVLSVVTTSYMRCDSIITAIEENIDYINPPIYNIFNAFLADTKLINSNINMALEKLREKIDSDVFREWVDVLMDCQEDKNLKSTLIPIVSKLSDMRIVSSELDNMLYEPIKEFMMMAALLLGNIPLIYFLNRDWYHTLMHTPVGKGTLAICTIVLVISISGVVKLSRPVEYRR</sequence>
<protein>
    <recommendedName>
        <fullName evidence="4">Flp pilus assembly protein TadB</fullName>
    </recommendedName>
</protein>
<keyword evidence="1" id="KW-0472">Membrane</keyword>
<feature type="transmembrane region" description="Helical" evidence="1">
    <location>
        <begin position="104"/>
        <end position="121"/>
    </location>
</feature>
<gene>
    <name evidence="2" type="ORF">F8154_01990</name>
</gene>
<reference evidence="2 3" key="1">
    <citation type="submission" date="2019-10" db="EMBL/GenBank/DDBJ databases">
        <title>Alkaliphilus serpentinus sp. nov. and Alkaliphilus pronyensis sp. nov., two novel anaerobic alkaliphilic species isolated from the serpentinized-hosted hydrothermal field of the Prony Bay (New Caledonia).</title>
        <authorList>
            <person name="Postec A."/>
        </authorList>
    </citation>
    <scope>NUCLEOTIDE SEQUENCE [LARGE SCALE GENOMIC DNA]</scope>
    <source>
        <strain evidence="2 3">LacV</strain>
    </source>
</reference>
<organism evidence="2 3">
    <name type="scientific">Alkaliphilus pronyensis</name>
    <dbReference type="NCBI Taxonomy" id="1482732"/>
    <lineage>
        <taxon>Bacteria</taxon>
        <taxon>Bacillati</taxon>
        <taxon>Bacillota</taxon>
        <taxon>Clostridia</taxon>
        <taxon>Peptostreptococcales</taxon>
        <taxon>Natronincolaceae</taxon>
        <taxon>Alkaliphilus</taxon>
    </lineage>
</organism>
<keyword evidence="1" id="KW-1133">Transmembrane helix</keyword>